<gene>
    <name evidence="1" type="ORF">JL107_15740</name>
</gene>
<dbReference type="RefSeq" id="WP_205258025.1">
    <property type="nucleotide sequence ID" value="NZ_BAAAPV010000002.1"/>
</dbReference>
<dbReference type="AlphaFoldDB" id="A0A939C3P8"/>
<name>A0A939C3P8_9ACTN</name>
<dbReference type="EMBL" id="JAERWL010000014">
    <property type="protein sequence ID" value="MBM9477900.1"/>
    <property type="molecule type" value="Genomic_DNA"/>
</dbReference>
<comment type="caution">
    <text evidence="1">The sequence shown here is derived from an EMBL/GenBank/DDBJ whole genome shotgun (WGS) entry which is preliminary data.</text>
</comment>
<keyword evidence="2" id="KW-1185">Reference proteome</keyword>
<proteinExistence type="predicted"/>
<dbReference type="Proteomes" id="UP000663801">
    <property type="component" value="Unassembled WGS sequence"/>
</dbReference>
<evidence type="ECO:0000313" key="1">
    <source>
        <dbReference type="EMBL" id="MBM9477900.1"/>
    </source>
</evidence>
<dbReference type="Gene3D" id="3.40.50.1010">
    <property type="entry name" value="5'-nuclease"/>
    <property type="match status" value="1"/>
</dbReference>
<reference evidence="1" key="1">
    <citation type="submission" date="2021-01" db="EMBL/GenBank/DDBJ databases">
        <title>KCTC 19127 draft genome.</title>
        <authorList>
            <person name="An D."/>
        </authorList>
    </citation>
    <scope>NUCLEOTIDE SEQUENCE</scope>
    <source>
        <strain evidence="1">KCTC 19127</strain>
    </source>
</reference>
<protein>
    <submittedName>
        <fullName evidence="1">NYN domain-containing protein</fullName>
    </submittedName>
</protein>
<organism evidence="1 2">
    <name type="scientific">Nakamurella flavida</name>
    <dbReference type="NCBI Taxonomy" id="363630"/>
    <lineage>
        <taxon>Bacteria</taxon>
        <taxon>Bacillati</taxon>
        <taxon>Actinomycetota</taxon>
        <taxon>Actinomycetes</taxon>
        <taxon>Nakamurellales</taxon>
        <taxon>Nakamurellaceae</taxon>
        <taxon>Nakamurella</taxon>
    </lineage>
</organism>
<accession>A0A939C3P8</accession>
<sequence>MTMPGQAYVLIDGENIDATLGQSIFRRRPAPGERPRWERVLEYVRTEWQDQVTGLFFLNAALTPLPSPFVQALMTMQYRPVILSGPPDVKVVDVAIQRTLASLADREADVALLSHDGDFLEEIRPLLDGTRRVALVGFRELVNSAYAELTEQGLQIIDLEDQVKAFNVPLPRVRIIPIEDFDPAAFLA</sequence>
<evidence type="ECO:0000313" key="2">
    <source>
        <dbReference type="Proteomes" id="UP000663801"/>
    </source>
</evidence>